<dbReference type="OrthoDB" id="377270at2157"/>
<reference evidence="2 3" key="1">
    <citation type="submission" date="2018-10" db="EMBL/GenBank/DDBJ databases">
        <title>Natronolimnobius sp. XQ-INN 246 isolated from Inner Mongolia Autonomous Region of China.</title>
        <authorList>
            <person name="Xue Q."/>
        </authorList>
    </citation>
    <scope>NUCLEOTIDE SEQUENCE [LARGE SCALE GENOMIC DNA]</scope>
    <source>
        <strain evidence="2 3">XQ-INN 246</strain>
    </source>
</reference>
<sequence>MSVDSTFDPTIDPAEEGPVTLSSPSIEQQRTLEVRELPVEDFDPYRSTFDIHDFIEKRWRNERDIRIIWTGRNAGVGLGKTSGAISVAKAHHSNFCAEDHAAMDAKTAIHLLRTAPFQSAPILDEVGVIADNRRSNSTANVELTQLFQMCRYRQYLLQATLPSISALDVRLIEMSDLRIHVTDQGEAKVYRYDQPDSATQRKLQPKILQYLEWDPIDNDPDYQYLSDLKDDRYEGLEESNLLWRDEHEEIVERAVEDAEKEVKQEILEGVYENTELTQNDIGKAIGLSGSRVGQIIRDN</sequence>
<gene>
    <name evidence="2" type="ORF">D8Y22_12750</name>
</gene>
<dbReference type="RefSeq" id="WP_141465072.1">
    <property type="nucleotide sequence ID" value="NZ_RBZW01000032.1"/>
</dbReference>
<dbReference type="AlphaFoldDB" id="A0A4S3TKG4"/>
<dbReference type="EMBL" id="RBZW01000032">
    <property type="protein sequence ID" value="THE64506.1"/>
    <property type="molecule type" value="Genomic_DNA"/>
</dbReference>
<evidence type="ECO:0000313" key="3">
    <source>
        <dbReference type="Proteomes" id="UP000318864"/>
    </source>
</evidence>
<name>A0A4S3TKG4_9EURY</name>
<organism evidence="2 3">
    <name type="scientific">Salinadaptatus halalkaliphilus</name>
    <dbReference type="NCBI Taxonomy" id="2419781"/>
    <lineage>
        <taxon>Archaea</taxon>
        <taxon>Methanobacteriati</taxon>
        <taxon>Methanobacteriota</taxon>
        <taxon>Stenosarchaea group</taxon>
        <taxon>Halobacteria</taxon>
        <taxon>Halobacteriales</taxon>
        <taxon>Natrialbaceae</taxon>
        <taxon>Salinadaptatus</taxon>
    </lineage>
</organism>
<evidence type="ECO:0000256" key="1">
    <source>
        <dbReference type="SAM" id="MobiDB-lite"/>
    </source>
</evidence>
<dbReference type="Proteomes" id="UP000318864">
    <property type="component" value="Unassembled WGS sequence"/>
</dbReference>
<comment type="caution">
    <text evidence="2">The sequence shown here is derived from an EMBL/GenBank/DDBJ whole genome shotgun (WGS) entry which is preliminary data.</text>
</comment>
<proteinExistence type="predicted"/>
<keyword evidence="3" id="KW-1185">Reference proteome</keyword>
<protein>
    <submittedName>
        <fullName evidence="2">Uncharacterized protein</fullName>
    </submittedName>
</protein>
<accession>A0A4S3TKG4</accession>
<evidence type="ECO:0000313" key="2">
    <source>
        <dbReference type="EMBL" id="THE64506.1"/>
    </source>
</evidence>
<feature type="region of interest" description="Disordered" evidence="1">
    <location>
        <begin position="1"/>
        <end position="24"/>
    </location>
</feature>